<dbReference type="SUPFAM" id="SSF46955">
    <property type="entry name" value="Putative DNA-binding domain"/>
    <property type="match status" value="1"/>
</dbReference>
<keyword evidence="3 11" id="KW-0436">Ligase</keyword>
<accession>A0A0G0KC38</accession>
<dbReference type="GO" id="GO:0003723">
    <property type="term" value="F:RNA binding"/>
    <property type="evidence" value="ECO:0007669"/>
    <property type="project" value="InterPro"/>
</dbReference>
<evidence type="ECO:0000256" key="6">
    <source>
        <dbReference type="ARBA" id="ARBA00022840"/>
    </source>
</evidence>
<evidence type="ECO:0000256" key="9">
    <source>
        <dbReference type="ARBA" id="ARBA00023146"/>
    </source>
</evidence>
<dbReference type="InterPro" id="IPR009061">
    <property type="entry name" value="DNA-bd_dom_put_sf"/>
</dbReference>
<evidence type="ECO:0000256" key="8">
    <source>
        <dbReference type="ARBA" id="ARBA00022917"/>
    </source>
</evidence>
<proteinExistence type="predicted"/>
<comment type="cofactor">
    <cofactor evidence="1">
        <name>Mg(2+)</name>
        <dbReference type="ChEBI" id="CHEBI:18420"/>
    </cofactor>
</comment>
<dbReference type="InterPro" id="IPR005147">
    <property type="entry name" value="tRNA_synthase_B5-dom"/>
</dbReference>
<protein>
    <recommendedName>
        <fullName evidence="2">phenylalanine--tRNA ligase</fullName>
        <ecNumber evidence="2">6.1.1.20</ecNumber>
    </recommendedName>
</protein>
<evidence type="ECO:0000256" key="1">
    <source>
        <dbReference type="ARBA" id="ARBA00001946"/>
    </source>
</evidence>
<dbReference type="GO" id="GO:0000287">
    <property type="term" value="F:magnesium ion binding"/>
    <property type="evidence" value="ECO:0007669"/>
    <property type="project" value="InterPro"/>
</dbReference>
<dbReference type="Gene3D" id="3.30.930.10">
    <property type="entry name" value="Bira Bifunctional Protein, Domain 2"/>
    <property type="match status" value="1"/>
</dbReference>
<evidence type="ECO:0000256" key="5">
    <source>
        <dbReference type="ARBA" id="ARBA00022741"/>
    </source>
</evidence>
<keyword evidence="7" id="KW-0460">Magnesium</keyword>
<dbReference type="EC" id="6.1.1.20" evidence="2"/>
<dbReference type="PANTHER" id="PTHR10947:SF0">
    <property type="entry name" value="PHENYLALANINE--TRNA LIGASE BETA SUBUNIT"/>
    <property type="match status" value="1"/>
</dbReference>
<dbReference type="GO" id="GO:0006432">
    <property type="term" value="P:phenylalanyl-tRNA aminoacylation"/>
    <property type="evidence" value="ECO:0007669"/>
    <property type="project" value="InterPro"/>
</dbReference>
<organism evidence="11 12">
    <name type="scientific">Candidatus Daviesbacteria bacterium GW2011_GWF2_38_6</name>
    <dbReference type="NCBI Taxonomy" id="1618432"/>
    <lineage>
        <taxon>Bacteria</taxon>
        <taxon>Candidatus Daviesiibacteriota</taxon>
    </lineage>
</organism>
<dbReference type="PANTHER" id="PTHR10947">
    <property type="entry name" value="PHENYLALANYL-TRNA SYNTHETASE BETA CHAIN AND LEUCINE-RICH REPEAT-CONTAINING PROTEIN 47"/>
    <property type="match status" value="1"/>
</dbReference>
<feature type="domain" description="B5" evidence="10">
    <location>
        <begin position="1"/>
        <end position="29"/>
    </location>
</feature>
<dbReference type="InterPro" id="IPR045864">
    <property type="entry name" value="aa-tRNA-synth_II/BPL/LPL"/>
</dbReference>
<dbReference type="GO" id="GO:0009328">
    <property type="term" value="C:phenylalanine-tRNA ligase complex"/>
    <property type="evidence" value="ECO:0007669"/>
    <property type="project" value="TreeGrafter"/>
</dbReference>
<evidence type="ECO:0000256" key="4">
    <source>
        <dbReference type="ARBA" id="ARBA00022723"/>
    </source>
</evidence>
<evidence type="ECO:0000259" key="10">
    <source>
        <dbReference type="PROSITE" id="PS51483"/>
    </source>
</evidence>
<gene>
    <name evidence="11" type="ORF">US99_C0045G0001</name>
</gene>
<sequence>IPYWRQDCNIEEDLIEEVARMYGYENIPAKALPDFKLTKFQDPLIYNLKKTLADLGLTEVQTYSFYSSKTINDLRLTIYDLVKIANPISTETEYMRDNLWPNLLEVAAKNVKNGFKDVAIFEIGKVYEPPQKETYRLSIALMNDTDNPLQELNQIFQQLLKNIKISLGAGVIHPPGEQQQFHPTRFTDNMAEVHPRIVNKFGIDNRVAVLEVEIDTLIRKEPFLF</sequence>
<dbReference type="GO" id="GO:0005524">
    <property type="term" value="F:ATP binding"/>
    <property type="evidence" value="ECO:0007669"/>
    <property type="project" value="UniProtKB-KW"/>
</dbReference>
<dbReference type="Pfam" id="PF03484">
    <property type="entry name" value="B5"/>
    <property type="match status" value="1"/>
</dbReference>
<dbReference type="Gene3D" id="3.30.56.10">
    <property type="match status" value="1"/>
</dbReference>
<dbReference type="InterPro" id="IPR041616">
    <property type="entry name" value="PheRS_beta_core"/>
</dbReference>
<comment type="caution">
    <text evidence="11">The sequence shown here is derived from an EMBL/GenBank/DDBJ whole genome shotgun (WGS) entry which is preliminary data.</text>
</comment>
<evidence type="ECO:0000313" key="11">
    <source>
        <dbReference type="EMBL" id="KKQ77208.1"/>
    </source>
</evidence>
<evidence type="ECO:0000256" key="3">
    <source>
        <dbReference type="ARBA" id="ARBA00022598"/>
    </source>
</evidence>
<feature type="non-terminal residue" evidence="11">
    <location>
        <position position="1"/>
    </location>
</feature>
<keyword evidence="8" id="KW-0648">Protein biosynthesis</keyword>
<dbReference type="InterPro" id="IPR045060">
    <property type="entry name" value="Phe-tRNA-ligase_IIc_bsu"/>
</dbReference>
<name>A0A0G0KC38_9BACT</name>
<dbReference type="PROSITE" id="PS51483">
    <property type="entry name" value="B5"/>
    <property type="match status" value="1"/>
</dbReference>
<keyword evidence="4" id="KW-0479">Metal-binding</keyword>
<keyword evidence="9" id="KW-0030">Aminoacyl-tRNA synthetase</keyword>
<dbReference type="PATRIC" id="fig|1618432.3.peg.596"/>
<evidence type="ECO:0000256" key="2">
    <source>
        <dbReference type="ARBA" id="ARBA00012814"/>
    </source>
</evidence>
<evidence type="ECO:0000256" key="7">
    <source>
        <dbReference type="ARBA" id="ARBA00022842"/>
    </source>
</evidence>
<dbReference type="Proteomes" id="UP000034324">
    <property type="component" value="Unassembled WGS sequence"/>
</dbReference>
<dbReference type="SUPFAM" id="SSF55681">
    <property type="entry name" value="Class II aaRS and biotin synthetases"/>
    <property type="match status" value="1"/>
</dbReference>
<keyword evidence="6" id="KW-0067">ATP-binding</keyword>
<evidence type="ECO:0000313" key="12">
    <source>
        <dbReference type="Proteomes" id="UP000034324"/>
    </source>
</evidence>
<dbReference type="GO" id="GO:0004826">
    <property type="term" value="F:phenylalanine-tRNA ligase activity"/>
    <property type="evidence" value="ECO:0007669"/>
    <property type="project" value="UniProtKB-EC"/>
</dbReference>
<dbReference type="Pfam" id="PF17759">
    <property type="entry name" value="tRNA_synthFbeta"/>
    <property type="match status" value="1"/>
</dbReference>
<dbReference type="EMBL" id="LBVC01000045">
    <property type="protein sequence ID" value="KKQ77208.1"/>
    <property type="molecule type" value="Genomic_DNA"/>
</dbReference>
<dbReference type="AlphaFoldDB" id="A0A0G0KC38"/>
<keyword evidence="5" id="KW-0547">Nucleotide-binding</keyword>
<reference evidence="11 12" key="1">
    <citation type="journal article" date="2015" name="Nature">
        <title>rRNA introns, odd ribosomes, and small enigmatic genomes across a large radiation of phyla.</title>
        <authorList>
            <person name="Brown C.T."/>
            <person name="Hug L.A."/>
            <person name="Thomas B.C."/>
            <person name="Sharon I."/>
            <person name="Castelle C.J."/>
            <person name="Singh A."/>
            <person name="Wilkins M.J."/>
            <person name="Williams K.H."/>
            <person name="Banfield J.F."/>
        </authorList>
    </citation>
    <scope>NUCLEOTIDE SEQUENCE [LARGE SCALE GENOMIC DNA]</scope>
</reference>